<name>A0A3Q3FWE3_9LABR</name>
<feature type="compositionally biased region" description="Polar residues" evidence="17">
    <location>
        <begin position="268"/>
        <end position="280"/>
    </location>
</feature>
<feature type="compositionally biased region" description="Polar residues" evidence="17">
    <location>
        <begin position="295"/>
        <end position="308"/>
    </location>
</feature>
<dbReference type="GO" id="GO:0031083">
    <property type="term" value="C:BLOC-1 complex"/>
    <property type="evidence" value="ECO:0007669"/>
    <property type="project" value="TreeGrafter"/>
</dbReference>
<dbReference type="GO" id="GO:0005634">
    <property type="term" value="C:nucleus"/>
    <property type="evidence" value="ECO:0007669"/>
    <property type="project" value="UniProtKB-SubCell"/>
</dbReference>
<dbReference type="GO" id="GO:0031175">
    <property type="term" value="P:neuron projection development"/>
    <property type="evidence" value="ECO:0007669"/>
    <property type="project" value="TreeGrafter"/>
</dbReference>
<dbReference type="FunCoup" id="A0A3Q3FWE3">
    <property type="interactions" value="505"/>
</dbReference>
<evidence type="ECO:0000256" key="10">
    <source>
        <dbReference type="ARBA" id="ARBA00023136"/>
    </source>
</evidence>
<dbReference type="GeneTree" id="ENSGT00940000156479"/>
<dbReference type="Proteomes" id="UP000261660">
    <property type="component" value="Unplaced"/>
</dbReference>
<evidence type="ECO:0000256" key="14">
    <source>
        <dbReference type="ARBA" id="ARBA00037798"/>
    </source>
</evidence>
<dbReference type="STRING" id="56723.ENSLBEP00000023208"/>
<reference evidence="18" key="1">
    <citation type="submission" date="2025-08" db="UniProtKB">
        <authorList>
            <consortium name="Ensembl"/>
        </authorList>
    </citation>
    <scope>IDENTIFICATION</scope>
</reference>
<keyword evidence="11" id="KW-0539">Nucleus</keyword>
<evidence type="ECO:0000256" key="16">
    <source>
        <dbReference type="SAM" id="Coils"/>
    </source>
</evidence>
<evidence type="ECO:0000256" key="1">
    <source>
        <dbReference type="ARBA" id="ARBA00004123"/>
    </source>
</evidence>
<dbReference type="GO" id="GO:0060155">
    <property type="term" value="P:platelet dense granule organization"/>
    <property type="evidence" value="ECO:0007669"/>
    <property type="project" value="TreeGrafter"/>
</dbReference>
<protein>
    <submittedName>
        <fullName evidence="18">Dystrobrevin binding protein 1a</fullName>
    </submittedName>
</protein>
<keyword evidence="8" id="KW-0770">Synapse</keyword>
<evidence type="ECO:0000256" key="7">
    <source>
        <dbReference type="ARBA" id="ARBA00022824"/>
    </source>
</evidence>
<keyword evidence="9 16" id="KW-0175">Coiled coil</keyword>
<comment type="similarity">
    <text evidence="4">Belongs to the dysbindin family.</text>
</comment>
<feature type="coiled-coil region" evidence="16">
    <location>
        <begin position="129"/>
        <end position="204"/>
    </location>
</feature>
<dbReference type="GO" id="GO:0010008">
    <property type="term" value="C:endosome membrane"/>
    <property type="evidence" value="ECO:0007669"/>
    <property type="project" value="UniProtKB-SubCell"/>
</dbReference>
<dbReference type="Ensembl" id="ENSLBET00000024418.1">
    <property type="protein sequence ID" value="ENSLBEP00000023208.1"/>
    <property type="gene ID" value="ENSLBEG00000017801.1"/>
</dbReference>
<feature type="region of interest" description="Disordered" evidence="17">
    <location>
        <begin position="268"/>
        <end position="371"/>
    </location>
</feature>
<dbReference type="PANTHER" id="PTHR16294">
    <property type="entry name" value="DYSTROBREVIN BINDING PROTEIN 1 DYSBINDIN"/>
    <property type="match status" value="1"/>
</dbReference>
<keyword evidence="19" id="KW-1185">Reference proteome</keyword>
<keyword evidence="5" id="KW-0963">Cytoplasm</keyword>
<proteinExistence type="inferred from homology"/>
<evidence type="ECO:0000256" key="8">
    <source>
        <dbReference type="ARBA" id="ARBA00023018"/>
    </source>
</evidence>
<dbReference type="GO" id="GO:0005783">
    <property type="term" value="C:endoplasmic reticulum"/>
    <property type="evidence" value="ECO:0007669"/>
    <property type="project" value="UniProtKB-SubCell"/>
</dbReference>
<evidence type="ECO:0000256" key="17">
    <source>
        <dbReference type="SAM" id="MobiDB-lite"/>
    </source>
</evidence>
<evidence type="ECO:0000256" key="5">
    <source>
        <dbReference type="ARBA" id="ARBA00022490"/>
    </source>
</evidence>
<dbReference type="GO" id="GO:2000300">
    <property type="term" value="P:regulation of synaptic vesicle exocytosis"/>
    <property type="evidence" value="ECO:0007669"/>
    <property type="project" value="TreeGrafter"/>
</dbReference>
<dbReference type="GO" id="GO:0030672">
    <property type="term" value="C:synaptic vesicle membrane"/>
    <property type="evidence" value="ECO:0007669"/>
    <property type="project" value="UniProtKB-SubCell"/>
</dbReference>
<keyword evidence="10" id="KW-0472">Membrane</keyword>
<dbReference type="InParanoid" id="A0A3Q3FWE3"/>
<dbReference type="GO" id="GO:1904115">
    <property type="term" value="C:axon cytoplasm"/>
    <property type="evidence" value="ECO:0007669"/>
    <property type="project" value="GOC"/>
</dbReference>
<keyword evidence="7" id="KW-0256">Endoplasmic reticulum</keyword>
<keyword evidence="12" id="KW-0968">Cytoplasmic vesicle</keyword>
<evidence type="ECO:0000256" key="4">
    <source>
        <dbReference type="ARBA" id="ARBA00008686"/>
    </source>
</evidence>
<dbReference type="GO" id="GO:0014069">
    <property type="term" value="C:postsynaptic density"/>
    <property type="evidence" value="ECO:0007669"/>
    <property type="project" value="UniProtKB-SubCell"/>
</dbReference>
<dbReference type="CTD" id="394109"/>
<accession>A0A3Q3FWE3</accession>
<sequence length="371" mass="42207">MFVDEKNQVGLGKVRGGVMFENFRERLQMVQQDFTTGFKTLGDKSRDPKIRRRPRFEESLPYFSAGVEILSRYEDGWFVLHKRTKDCAQDAEAVDGDIVMLSAHWERRRTALTQLQEQLQSLPAFISDLDTITANIALLEGDFEEMESRLVYLETLCAQCDQQTSKQHHISQLEVHKKKKRKELEALEAELNAEHAQKVAEREQAVQQKLRERQKVYEEAFNQDVKQYLSTGYLQTRQCTGADVSVLDHMTVTNTSDQEALDDFLNSTSEDISPESSLTSGPDLESFSSESSKSQMHQIPPTNNQPSDQEAAQEQEEEVCSEESIEPEVQSDEEDVQPDVSLTGLQYVDTLKGSDDSDPAEDLPSELWNSL</sequence>
<dbReference type="GO" id="GO:0048490">
    <property type="term" value="P:anterograde synaptic vesicle transport"/>
    <property type="evidence" value="ECO:0007669"/>
    <property type="project" value="TreeGrafter"/>
</dbReference>
<evidence type="ECO:0000256" key="15">
    <source>
        <dbReference type="ARBA" id="ARBA00037838"/>
    </source>
</evidence>
<evidence type="ECO:0000256" key="13">
    <source>
        <dbReference type="ARBA" id="ARBA00034105"/>
    </source>
</evidence>
<feature type="compositionally biased region" description="Acidic residues" evidence="17">
    <location>
        <begin position="311"/>
        <end position="337"/>
    </location>
</feature>
<evidence type="ECO:0000256" key="2">
    <source>
        <dbReference type="ARBA" id="ARBA00004125"/>
    </source>
</evidence>
<evidence type="ECO:0000256" key="11">
    <source>
        <dbReference type="ARBA" id="ARBA00023242"/>
    </source>
</evidence>
<dbReference type="AlphaFoldDB" id="A0A3Q3FWE3"/>
<dbReference type="RefSeq" id="XP_020510245.1">
    <property type="nucleotide sequence ID" value="XM_020654589.3"/>
</dbReference>
<comment type="subcellular location">
    <subcellularLocation>
        <location evidence="15">Cytoplasmic vesicle</location>
        <location evidence="15">Secretory vesicle</location>
        <location evidence="15">Synaptic vesicle membrane</location>
        <topology evidence="15">Peripheral membrane protein</topology>
        <orientation evidence="15">Cytoplasmic side</orientation>
    </subcellularLocation>
    <subcellularLocation>
        <location evidence="3">Endoplasmic reticulum</location>
    </subcellularLocation>
    <subcellularLocation>
        <location evidence="2">Endosome membrane</location>
        <topology evidence="2">Peripheral membrane protein</topology>
        <orientation evidence="2">Cytoplasmic side</orientation>
    </subcellularLocation>
    <subcellularLocation>
        <location evidence="14">Melanosome membrane</location>
        <topology evidence="14">Peripheral membrane protein</topology>
        <orientation evidence="14">Cytoplasmic side</orientation>
    </subcellularLocation>
    <subcellularLocation>
        <location evidence="1">Nucleus</location>
    </subcellularLocation>
    <subcellularLocation>
        <location evidence="13">Postsynaptic density</location>
    </subcellularLocation>
</comment>
<evidence type="ECO:0000313" key="19">
    <source>
        <dbReference type="Proteomes" id="UP000261660"/>
    </source>
</evidence>
<dbReference type="GO" id="GO:0033162">
    <property type="term" value="C:melanosome membrane"/>
    <property type="evidence" value="ECO:0007669"/>
    <property type="project" value="UniProtKB-SubCell"/>
</dbReference>
<evidence type="ECO:0000256" key="3">
    <source>
        <dbReference type="ARBA" id="ARBA00004240"/>
    </source>
</evidence>
<organism evidence="18 19">
    <name type="scientific">Labrus bergylta</name>
    <name type="common">ballan wrasse</name>
    <dbReference type="NCBI Taxonomy" id="56723"/>
    <lineage>
        <taxon>Eukaryota</taxon>
        <taxon>Metazoa</taxon>
        <taxon>Chordata</taxon>
        <taxon>Craniata</taxon>
        <taxon>Vertebrata</taxon>
        <taxon>Euteleostomi</taxon>
        <taxon>Actinopterygii</taxon>
        <taxon>Neopterygii</taxon>
        <taxon>Teleostei</taxon>
        <taxon>Neoteleostei</taxon>
        <taxon>Acanthomorphata</taxon>
        <taxon>Eupercaria</taxon>
        <taxon>Labriformes</taxon>
        <taxon>Labridae</taxon>
        <taxon>Labrus</taxon>
    </lineage>
</organism>
<feature type="compositionally biased region" description="Low complexity" evidence="17">
    <location>
        <begin position="285"/>
        <end position="294"/>
    </location>
</feature>
<keyword evidence="6" id="KW-0967">Endosome</keyword>
<dbReference type="GO" id="GO:0005886">
    <property type="term" value="C:plasma membrane"/>
    <property type="evidence" value="ECO:0007669"/>
    <property type="project" value="TreeGrafter"/>
</dbReference>
<dbReference type="OrthoDB" id="2445127at2759"/>
<evidence type="ECO:0000256" key="6">
    <source>
        <dbReference type="ARBA" id="ARBA00022753"/>
    </source>
</evidence>
<dbReference type="Pfam" id="PF04440">
    <property type="entry name" value="Dysbindin"/>
    <property type="match status" value="1"/>
</dbReference>
<evidence type="ECO:0000256" key="12">
    <source>
        <dbReference type="ARBA" id="ARBA00023329"/>
    </source>
</evidence>
<dbReference type="GeneID" id="109999529"/>
<dbReference type="InterPro" id="IPR007531">
    <property type="entry name" value="Dysbindin"/>
</dbReference>
<dbReference type="PANTHER" id="PTHR16294:SF5">
    <property type="entry name" value="DYSBINDIN"/>
    <property type="match status" value="1"/>
</dbReference>
<reference evidence="18" key="2">
    <citation type="submission" date="2025-09" db="UniProtKB">
        <authorList>
            <consortium name="Ensembl"/>
        </authorList>
    </citation>
    <scope>IDENTIFICATION</scope>
</reference>
<evidence type="ECO:0000256" key="9">
    <source>
        <dbReference type="ARBA" id="ARBA00023054"/>
    </source>
</evidence>
<evidence type="ECO:0000313" key="18">
    <source>
        <dbReference type="Ensembl" id="ENSLBEP00000023208.1"/>
    </source>
</evidence>